<feature type="transmembrane region" description="Helical" evidence="7">
    <location>
        <begin position="61"/>
        <end position="85"/>
    </location>
</feature>
<gene>
    <name evidence="8" type="ORF">GCM10011579_059050</name>
</gene>
<keyword evidence="9" id="KW-1185">Reference proteome</keyword>
<evidence type="ECO:0000256" key="6">
    <source>
        <dbReference type="SAM" id="MobiDB-lite"/>
    </source>
</evidence>
<dbReference type="AlphaFoldDB" id="A0A917Y963"/>
<evidence type="ECO:0000313" key="8">
    <source>
        <dbReference type="EMBL" id="GGN77125.1"/>
    </source>
</evidence>
<feature type="region of interest" description="Disordered" evidence="6">
    <location>
        <begin position="1"/>
        <end position="44"/>
    </location>
</feature>
<dbReference type="Proteomes" id="UP000600365">
    <property type="component" value="Unassembled WGS sequence"/>
</dbReference>
<reference evidence="8 9" key="1">
    <citation type="journal article" date="2014" name="Int. J. Syst. Evol. Microbiol.">
        <title>Complete genome sequence of Corynebacterium casei LMG S-19264T (=DSM 44701T), isolated from a smear-ripened cheese.</title>
        <authorList>
            <consortium name="US DOE Joint Genome Institute (JGI-PGF)"/>
            <person name="Walter F."/>
            <person name="Albersmeier A."/>
            <person name="Kalinowski J."/>
            <person name="Ruckert C."/>
        </authorList>
    </citation>
    <scope>NUCLEOTIDE SEQUENCE [LARGE SCALE GENOMIC DNA]</scope>
    <source>
        <strain evidence="8 9">CGMCC 4.7111</strain>
    </source>
</reference>
<dbReference type="Gene3D" id="1.20.1250.20">
    <property type="entry name" value="MFS general substrate transporter like domains"/>
    <property type="match status" value="1"/>
</dbReference>
<evidence type="ECO:0000256" key="2">
    <source>
        <dbReference type="ARBA" id="ARBA00022475"/>
    </source>
</evidence>
<feature type="transmembrane region" description="Helical" evidence="7">
    <location>
        <begin position="352"/>
        <end position="375"/>
    </location>
</feature>
<keyword evidence="3 7" id="KW-0812">Transmembrane</keyword>
<organism evidence="8 9">
    <name type="scientific">Streptomyces albiflavescens</name>
    <dbReference type="NCBI Taxonomy" id="1623582"/>
    <lineage>
        <taxon>Bacteria</taxon>
        <taxon>Bacillati</taxon>
        <taxon>Actinomycetota</taxon>
        <taxon>Actinomycetes</taxon>
        <taxon>Kitasatosporales</taxon>
        <taxon>Streptomycetaceae</taxon>
        <taxon>Streptomyces</taxon>
    </lineage>
</organism>
<dbReference type="CDD" id="cd06173">
    <property type="entry name" value="MFS_MefA_like"/>
    <property type="match status" value="1"/>
</dbReference>
<name>A0A917Y963_9ACTN</name>
<feature type="transmembrane region" description="Helical" evidence="7">
    <location>
        <begin position="329"/>
        <end position="346"/>
    </location>
</feature>
<proteinExistence type="predicted"/>
<dbReference type="InterPro" id="IPR011701">
    <property type="entry name" value="MFS"/>
</dbReference>
<feature type="transmembrane region" description="Helical" evidence="7">
    <location>
        <begin position="91"/>
        <end position="112"/>
    </location>
</feature>
<feature type="transmembrane region" description="Helical" evidence="7">
    <location>
        <begin position="414"/>
        <end position="434"/>
    </location>
</feature>
<feature type="compositionally biased region" description="Acidic residues" evidence="6">
    <location>
        <begin position="1"/>
        <end position="26"/>
    </location>
</feature>
<evidence type="ECO:0000256" key="3">
    <source>
        <dbReference type="ARBA" id="ARBA00022692"/>
    </source>
</evidence>
<dbReference type="EMBL" id="BMMM01000012">
    <property type="protein sequence ID" value="GGN77125.1"/>
    <property type="molecule type" value="Genomic_DNA"/>
</dbReference>
<feature type="transmembrane region" description="Helical" evidence="7">
    <location>
        <begin position="387"/>
        <end position="408"/>
    </location>
</feature>
<evidence type="ECO:0000313" key="9">
    <source>
        <dbReference type="Proteomes" id="UP000600365"/>
    </source>
</evidence>
<dbReference type="InterPro" id="IPR036259">
    <property type="entry name" value="MFS_trans_sf"/>
</dbReference>
<dbReference type="RefSeq" id="WP_189189137.1">
    <property type="nucleotide sequence ID" value="NZ_BMMM01000012.1"/>
</dbReference>
<dbReference type="SUPFAM" id="SSF103473">
    <property type="entry name" value="MFS general substrate transporter"/>
    <property type="match status" value="1"/>
</dbReference>
<feature type="transmembrane region" description="Helical" evidence="7">
    <location>
        <begin position="266"/>
        <end position="285"/>
    </location>
</feature>
<evidence type="ECO:0000256" key="7">
    <source>
        <dbReference type="SAM" id="Phobius"/>
    </source>
</evidence>
<sequence>MREAQDTEAQDTEAQDTEAQDTEAQDTEGTGPAGTPAPRAADAAPDVTGYGRVFAVREFRAVFAAHALSLLGLVVSEIALSVLVYDLTGSPLLSSLTFALGFLPYLVGGTLLAGVADRFPARRVLVVCDLVCAGCVAVMVTPGAPTAVLLAMRCALAVVSPVFQGTRTATLADVLGDGDLFVLGRSLLRIVSQSALLTGFAAGGLLLTVVTPRHALVVTVCTFLASAALLRLGTRRRPARDRQAGALVRDSLRGTRLVLADRRVRALLLLFWVPPMFAVAPEALAAPYADGLGAGPAGLGLLMCALPVGTIAGELYAGARLRPAIRTRLVLPLVCVTLLPYVGYALRPGLGWSLVLLLLAGAGSAYTLGLDQWFVRAVPEELRGRAMTLNTAGLMTVQGLGMALAGVAAEFAGVRAAVAGAGVLGTVCCVLLAVEARRAESAAARCAGKGVVRRVDRGVATGAGGGGIPLAPGRATETRDGADHDVTGR</sequence>
<dbReference type="PANTHER" id="PTHR23513:SF11">
    <property type="entry name" value="STAPHYLOFERRIN A TRANSPORTER"/>
    <property type="match status" value="1"/>
</dbReference>
<evidence type="ECO:0000256" key="1">
    <source>
        <dbReference type="ARBA" id="ARBA00004651"/>
    </source>
</evidence>
<evidence type="ECO:0000256" key="4">
    <source>
        <dbReference type="ARBA" id="ARBA00022989"/>
    </source>
</evidence>
<feature type="region of interest" description="Disordered" evidence="6">
    <location>
        <begin position="463"/>
        <end position="489"/>
    </location>
</feature>
<evidence type="ECO:0008006" key="10">
    <source>
        <dbReference type="Google" id="ProtNLM"/>
    </source>
</evidence>
<dbReference type="Pfam" id="PF07690">
    <property type="entry name" value="MFS_1"/>
    <property type="match status" value="1"/>
</dbReference>
<feature type="transmembrane region" description="Helical" evidence="7">
    <location>
        <begin position="124"/>
        <end position="141"/>
    </location>
</feature>
<keyword evidence="4 7" id="KW-1133">Transmembrane helix</keyword>
<feature type="transmembrane region" description="Helical" evidence="7">
    <location>
        <begin position="297"/>
        <end position="317"/>
    </location>
</feature>
<feature type="transmembrane region" description="Helical" evidence="7">
    <location>
        <begin position="215"/>
        <end position="233"/>
    </location>
</feature>
<comment type="caution">
    <text evidence="8">The sequence shown here is derived from an EMBL/GenBank/DDBJ whole genome shotgun (WGS) entry which is preliminary data.</text>
</comment>
<feature type="compositionally biased region" description="Basic and acidic residues" evidence="6">
    <location>
        <begin position="476"/>
        <end position="489"/>
    </location>
</feature>
<dbReference type="GO" id="GO:0005886">
    <property type="term" value="C:plasma membrane"/>
    <property type="evidence" value="ECO:0007669"/>
    <property type="project" value="UniProtKB-SubCell"/>
</dbReference>
<keyword evidence="5 7" id="KW-0472">Membrane</keyword>
<feature type="compositionally biased region" description="Low complexity" evidence="6">
    <location>
        <begin position="27"/>
        <end position="44"/>
    </location>
</feature>
<evidence type="ECO:0000256" key="5">
    <source>
        <dbReference type="ARBA" id="ARBA00023136"/>
    </source>
</evidence>
<dbReference type="GO" id="GO:0022857">
    <property type="term" value="F:transmembrane transporter activity"/>
    <property type="evidence" value="ECO:0007669"/>
    <property type="project" value="InterPro"/>
</dbReference>
<dbReference type="PANTHER" id="PTHR23513">
    <property type="entry name" value="INTEGRAL MEMBRANE EFFLUX PROTEIN-RELATED"/>
    <property type="match status" value="1"/>
</dbReference>
<keyword evidence="2" id="KW-1003">Cell membrane</keyword>
<protein>
    <recommendedName>
        <fullName evidence="10">MFS transporter</fullName>
    </recommendedName>
</protein>
<accession>A0A917Y963</accession>
<comment type="subcellular location">
    <subcellularLocation>
        <location evidence="1">Cell membrane</location>
        <topology evidence="1">Multi-pass membrane protein</topology>
    </subcellularLocation>
</comment>